<sequence length="468" mass="50862">MRSLSVFSAMANGARQKASGPLQSVPTRGGWWPVVREAFTGAWQQNIEWSVDTALAYHAVYACITLIAADIGKLRPKLMEQDANGIWNETDSPAYSPVLRKPNRFQNHIQFKEQWITSKLMRGNAYALKERDDRGVVRREYLLDPTRVQPLVSPDGSVFYQLGGDYLARVTDGGVTVPASEIIHDRMNCIFHPLVGTSPLFACGLAASQGLKIQEDSTRFFANGARPGGVLTAPGAISDETAKRLKDHWDENYGGAKAGKVAVLGDNLKFEPMRMSAVEAELIAQLKWTAEVVCSCFHVPPFKIGHGDLPTGQKVGDMNQIYYTDCLQSLIESMELCQDEGLGLDVRIDGRGPMGTELELDGLLRMDPSSQTDILVKRVGGSIDTPNEARKALNRGPLTGGDTVYMQQQNYSLAALAERDKGNPLAAPATAPAPAPAVAPAPAPPDDAAAQEARDFLDYIQKELTHAA</sequence>
<name>A0A679JIC8_VARPD</name>
<gene>
    <name evidence="2" type="ORF">VVAX_03542</name>
</gene>
<evidence type="ECO:0000256" key="1">
    <source>
        <dbReference type="SAM" id="MobiDB-lite"/>
    </source>
</evidence>
<dbReference type="EMBL" id="LR743507">
    <property type="protein sequence ID" value="CAA2106023.1"/>
    <property type="molecule type" value="Genomic_DNA"/>
</dbReference>
<protein>
    <recommendedName>
        <fullName evidence="3">Phage portal protein</fullName>
    </recommendedName>
</protein>
<dbReference type="AlphaFoldDB" id="A0A679JIC8"/>
<dbReference type="Pfam" id="PF04860">
    <property type="entry name" value="Phage_portal"/>
    <property type="match status" value="1"/>
</dbReference>
<dbReference type="NCBIfam" id="TIGR01537">
    <property type="entry name" value="portal_HK97"/>
    <property type="match status" value="1"/>
</dbReference>
<dbReference type="RefSeq" id="WP_339091120.1">
    <property type="nucleotide sequence ID" value="NZ_LR743507.1"/>
</dbReference>
<dbReference type="InterPro" id="IPR006944">
    <property type="entry name" value="Phage/GTA_portal"/>
</dbReference>
<evidence type="ECO:0000313" key="2">
    <source>
        <dbReference type="EMBL" id="CAA2106023.1"/>
    </source>
</evidence>
<dbReference type="InterPro" id="IPR006427">
    <property type="entry name" value="Portal_HK97"/>
</dbReference>
<feature type="region of interest" description="Disordered" evidence="1">
    <location>
        <begin position="423"/>
        <end position="449"/>
    </location>
</feature>
<organism evidence="2">
    <name type="scientific">Variovorax paradoxus</name>
    <dbReference type="NCBI Taxonomy" id="34073"/>
    <lineage>
        <taxon>Bacteria</taxon>
        <taxon>Pseudomonadati</taxon>
        <taxon>Pseudomonadota</taxon>
        <taxon>Betaproteobacteria</taxon>
        <taxon>Burkholderiales</taxon>
        <taxon>Comamonadaceae</taxon>
        <taxon>Variovorax</taxon>
    </lineage>
</organism>
<feature type="compositionally biased region" description="Pro residues" evidence="1">
    <location>
        <begin position="431"/>
        <end position="445"/>
    </location>
</feature>
<accession>A0A679JIC8</accession>
<evidence type="ECO:0008006" key="3">
    <source>
        <dbReference type="Google" id="ProtNLM"/>
    </source>
</evidence>
<proteinExistence type="predicted"/>
<reference evidence="2" key="1">
    <citation type="submission" date="2019-12" db="EMBL/GenBank/DDBJ databases">
        <authorList>
            <person name="Cremers G."/>
        </authorList>
    </citation>
    <scope>NUCLEOTIDE SEQUENCE</scope>
    <source>
        <strain evidence="2">Vvax</strain>
    </source>
</reference>